<dbReference type="EMBL" id="ML143399">
    <property type="protein sequence ID" value="TBU31513.1"/>
    <property type="molecule type" value="Genomic_DNA"/>
</dbReference>
<feature type="domain" description="DUF5648" evidence="2">
    <location>
        <begin position="39"/>
        <end position="175"/>
    </location>
</feature>
<dbReference type="AlphaFoldDB" id="A0A4V2K162"/>
<dbReference type="InterPro" id="IPR043708">
    <property type="entry name" value="DUF5648"/>
</dbReference>
<reference evidence="3" key="1">
    <citation type="submission" date="2019-01" db="EMBL/GenBank/DDBJ databases">
        <title>Draft genome sequences of three monokaryotic isolates of the white-rot basidiomycete fungus Dichomitus squalens.</title>
        <authorList>
            <consortium name="DOE Joint Genome Institute"/>
            <person name="Lopez S.C."/>
            <person name="Andreopoulos B."/>
            <person name="Pangilinan J."/>
            <person name="Lipzen A."/>
            <person name="Riley R."/>
            <person name="Ahrendt S."/>
            <person name="Ng V."/>
            <person name="Barry K."/>
            <person name="Daum C."/>
            <person name="Grigoriev I.V."/>
            <person name="Hilden K.S."/>
            <person name="Makela M.R."/>
            <person name="de Vries R.P."/>
        </authorList>
    </citation>
    <scope>NUCLEOTIDE SEQUENCE [LARGE SCALE GENOMIC DNA]</scope>
    <source>
        <strain evidence="3">OM18370.1</strain>
    </source>
</reference>
<dbReference type="Proteomes" id="UP000292957">
    <property type="component" value="Unassembled WGS sequence"/>
</dbReference>
<feature type="signal peptide" evidence="1">
    <location>
        <begin position="1"/>
        <end position="19"/>
    </location>
</feature>
<proteinExistence type="predicted"/>
<evidence type="ECO:0000259" key="2">
    <source>
        <dbReference type="Pfam" id="PF18885"/>
    </source>
</evidence>
<name>A0A4V2K162_9APHY</name>
<sequence>MKFTLTAAFVSTILLGVTALPQPDAPRLQRRDCDFPTVPLLRAYSSNATDHFYTIDAFEMKYAVTNLGYHQENNAATVHPFQTPITIPLYRLYSPSATDHFYTTSAGERDNATHVGYIEEGIAAYVYETQLCGTVPLYRMYSYAYPDHFYTTDVAEKDNAINKLGYTYEGITAYVNPQL</sequence>
<keyword evidence="1" id="KW-0732">Signal</keyword>
<evidence type="ECO:0000313" key="3">
    <source>
        <dbReference type="EMBL" id="TBU31513.1"/>
    </source>
</evidence>
<evidence type="ECO:0000256" key="1">
    <source>
        <dbReference type="SAM" id="SignalP"/>
    </source>
</evidence>
<protein>
    <recommendedName>
        <fullName evidence="2">DUF5648 domain-containing protein</fullName>
    </recommendedName>
</protein>
<dbReference type="Pfam" id="PF18885">
    <property type="entry name" value="DUF5648"/>
    <property type="match status" value="1"/>
</dbReference>
<feature type="chain" id="PRO_5020641949" description="DUF5648 domain-containing protein" evidence="1">
    <location>
        <begin position="20"/>
        <end position="179"/>
    </location>
</feature>
<dbReference type="OrthoDB" id="9971254at2759"/>
<gene>
    <name evidence="3" type="ORF">BD311DRAFT_122042</name>
</gene>
<accession>A0A4V2K162</accession>
<organism evidence="3">
    <name type="scientific">Dichomitus squalens</name>
    <dbReference type="NCBI Taxonomy" id="114155"/>
    <lineage>
        <taxon>Eukaryota</taxon>
        <taxon>Fungi</taxon>
        <taxon>Dikarya</taxon>
        <taxon>Basidiomycota</taxon>
        <taxon>Agaricomycotina</taxon>
        <taxon>Agaricomycetes</taxon>
        <taxon>Polyporales</taxon>
        <taxon>Polyporaceae</taxon>
        <taxon>Dichomitus</taxon>
    </lineage>
</organism>